<organism evidence="1 2">
    <name type="scientific">Malassezia pachydermatis</name>
    <dbReference type="NCBI Taxonomy" id="77020"/>
    <lineage>
        <taxon>Eukaryota</taxon>
        <taxon>Fungi</taxon>
        <taxon>Dikarya</taxon>
        <taxon>Basidiomycota</taxon>
        <taxon>Ustilaginomycotina</taxon>
        <taxon>Malasseziomycetes</taxon>
        <taxon>Malasseziales</taxon>
        <taxon>Malasseziaceae</taxon>
        <taxon>Malassezia</taxon>
    </lineage>
</organism>
<dbReference type="GeneID" id="28730003"/>
<dbReference type="Proteomes" id="UP000037751">
    <property type="component" value="Unassembled WGS sequence"/>
</dbReference>
<dbReference type="GO" id="GO:0000460">
    <property type="term" value="P:maturation of 5.8S rRNA"/>
    <property type="evidence" value="ECO:0007669"/>
    <property type="project" value="TreeGrafter"/>
</dbReference>
<dbReference type="InterPro" id="IPR007174">
    <property type="entry name" value="Las1"/>
</dbReference>
<reference evidence="1 2" key="1">
    <citation type="submission" date="2015-07" db="EMBL/GenBank/DDBJ databases">
        <title>Draft Genome Sequence of Malassezia furfur CBS1878 and Malassezia pachydermatis CBS1879.</title>
        <authorList>
            <person name="Triana S."/>
            <person name="Ohm R."/>
            <person name="Gonzalez A."/>
            <person name="DeCock H."/>
            <person name="Restrepo S."/>
            <person name="Celis A."/>
        </authorList>
    </citation>
    <scope>NUCLEOTIDE SEQUENCE [LARGE SCALE GENOMIC DNA]</scope>
    <source>
        <strain evidence="1 2">CBS 1879</strain>
    </source>
</reference>
<dbReference type="PANTHER" id="PTHR15002:SF0">
    <property type="entry name" value="RIBOSOMAL BIOGENESIS PROTEIN LAS1L"/>
    <property type="match status" value="1"/>
</dbReference>
<comment type="caution">
    <text evidence="1">The sequence shown here is derived from an EMBL/GenBank/DDBJ whole genome shotgun (WGS) entry which is preliminary data.</text>
</comment>
<dbReference type="VEuPathDB" id="FungiDB:Malapachy_3665"/>
<dbReference type="GO" id="GO:0004519">
    <property type="term" value="F:endonuclease activity"/>
    <property type="evidence" value="ECO:0007669"/>
    <property type="project" value="InterPro"/>
</dbReference>
<dbReference type="OrthoDB" id="10263222at2759"/>
<dbReference type="GO" id="GO:0000470">
    <property type="term" value="P:maturation of LSU-rRNA"/>
    <property type="evidence" value="ECO:0007669"/>
    <property type="project" value="TreeGrafter"/>
</dbReference>
<accession>A0A0M8MN55</accession>
<evidence type="ECO:0000313" key="2">
    <source>
        <dbReference type="Proteomes" id="UP000037751"/>
    </source>
</evidence>
<gene>
    <name evidence="1" type="ORF">Malapachy_3665</name>
</gene>
<sequence length="495" mass="54053">MRLPRRTPYYAAATDELTYVHSHLYGDRSDAKGVDAALGVVRLWMHRGACPQAVESTALLVESIRLDQAHAPTYGVRATYAMALTRFVNSVADSFQTGMYAQSIGAIAERIGLPQWLVQVRHSATHEELPSLEVCRDASAIALGWLDQHYWQPTLHTSLETDGDGGTHDGATADEAEQAWHTAACDRAAQLLLTYRNCAQAVRRDVSLAQRSSPPHEKALADVVAWLHDEAGRYAQLAVRFDTAERLSVGAMHADLEEAEDDMPAAVLPVVTLLITQLLVPGALFPADTKKRQSVGSVSLDDWAPLWDALLDRLQAEVPFFFPMLVDALIASPTYQSVAHAWVAWLAAREMTVPLGVPRWREGEDTVLTTFSSRGAQRVPLRRLVVQYALEADSEDWHVLAQSLSASDPVLKERVAQLCALRHVDEVTTMAPDACLAEMEARASTSSQPSLPVVTAMATEKEEEEAAAPGGWHRASAYVPTPIGCLAGERPSLLC</sequence>
<dbReference type="GO" id="GO:0030687">
    <property type="term" value="C:preribosome, large subunit precursor"/>
    <property type="evidence" value="ECO:0007669"/>
    <property type="project" value="TreeGrafter"/>
</dbReference>
<name>A0A0M8MN55_9BASI</name>
<proteinExistence type="predicted"/>
<dbReference type="STRING" id="77020.A0A0M8MN55"/>
<evidence type="ECO:0000313" key="1">
    <source>
        <dbReference type="EMBL" id="KOS15856.1"/>
    </source>
</evidence>
<evidence type="ECO:0008006" key="3">
    <source>
        <dbReference type="Google" id="ProtNLM"/>
    </source>
</evidence>
<dbReference type="EMBL" id="LGAV01000001">
    <property type="protein sequence ID" value="KOS15856.1"/>
    <property type="molecule type" value="Genomic_DNA"/>
</dbReference>
<dbReference type="AlphaFoldDB" id="A0A0M8MN55"/>
<keyword evidence="2" id="KW-1185">Reference proteome</keyword>
<dbReference type="Pfam" id="PF04031">
    <property type="entry name" value="Las1"/>
    <property type="match status" value="1"/>
</dbReference>
<dbReference type="GO" id="GO:0090730">
    <property type="term" value="C:Las1 complex"/>
    <property type="evidence" value="ECO:0007669"/>
    <property type="project" value="InterPro"/>
</dbReference>
<dbReference type="PANTHER" id="PTHR15002">
    <property type="entry name" value="RIBOSOMAL BIOGENESIS PROTEIN LAS1L"/>
    <property type="match status" value="1"/>
</dbReference>
<protein>
    <recommendedName>
        <fullName evidence="3">Las1-domain-containing protein</fullName>
    </recommendedName>
</protein>
<dbReference type="RefSeq" id="XP_017993488.1">
    <property type="nucleotide sequence ID" value="XM_018138127.1"/>
</dbReference>